<dbReference type="AlphaFoldDB" id="A0A8E2F3D3"/>
<protein>
    <submittedName>
        <fullName evidence="1">Uncharacterized protein</fullName>
    </submittedName>
</protein>
<proteinExistence type="predicted"/>
<gene>
    <name evidence="1" type="ORF">AOQ84DRAFT_353822</name>
</gene>
<evidence type="ECO:0000313" key="2">
    <source>
        <dbReference type="Proteomes" id="UP000250140"/>
    </source>
</evidence>
<keyword evidence="2" id="KW-1185">Reference proteome</keyword>
<sequence length="90" mass="9842">MPDSAVRLELATSIVPPSASAEPIRREATLLPRVGLSHDFVLSRHMCTAISPSCVHDCRVHSATKQKVGCQPTYYLDNIMGVEVPCRQPV</sequence>
<organism evidence="1 2">
    <name type="scientific">Glonium stellatum</name>
    <dbReference type="NCBI Taxonomy" id="574774"/>
    <lineage>
        <taxon>Eukaryota</taxon>
        <taxon>Fungi</taxon>
        <taxon>Dikarya</taxon>
        <taxon>Ascomycota</taxon>
        <taxon>Pezizomycotina</taxon>
        <taxon>Dothideomycetes</taxon>
        <taxon>Pleosporomycetidae</taxon>
        <taxon>Gloniales</taxon>
        <taxon>Gloniaceae</taxon>
        <taxon>Glonium</taxon>
    </lineage>
</organism>
<name>A0A8E2F3D3_9PEZI</name>
<dbReference type="Proteomes" id="UP000250140">
    <property type="component" value="Unassembled WGS sequence"/>
</dbReference>
<dbReference type="EMBL" id="KV749353">
    <property type="protein sequence ID" value="OCL09826.1"/>
    <property type="molecule type" value="Genomic_DNA"/>
</dbReference>
<reference evidence="1 2" key="1">
    <citation type="journal article" date="2016" name="Nat. Commun.">
        <title>Ectomycorrhizal ecology is imprinted in the genome of the dominant symbiotic fungus Cenococcum geophilum.</title>
        <authorList>
            <consortium name="DOE Joint Genome Institute"/>
            <person name="Peter M."/>
            <person name="Kohler A."/>
            <person name="Ohm R.A."/>
            <person name="Kuo A."/>
            <person name="Krutzmann J."/>
            <person name="Morin E."/>
            <person name="Arend M."/>
            <person name="Barry K.W."/>
            <person name="Binder M."/>
            <person name="Choi C."/>
            <person name="Clum A."/>
            <person name="Copeland A."/>
            <person name="Grisel N."/>
            <person name="Haridas S."/>
            <person name="Kipfer T."/>
            <person name="LaButti K."/>
            <person name="Lindquist E."/>
            <person name="Lipzen A."/>
            <person name="Maire R."/>
            <person name="Meier B."/>
            <person name="Mihaltcheva S."/>
            <person name="Molinier V."/>
            <person name="Murat C."/>
            <person name="Poggeler S."/>
            <person name="Quandt C.A."/>
            <person name="Sperisen C."/>
            <person name="Tritt A."/>
            <person name="Tisserant E."/>
            <person name="Crous P.W."/>
            <person name="Henrissat B."/>
            <person name="Nehls U."/>
            <person name="Egli S."/>
            <person name="Spatafora J.W."/>
            <person name="Grigoriev I.V."/>
            <person name="Martin F.M."/>
        </authorList>
    </citation>
    <scope>NUCLEOTIDE SEQUENCE [LARGE SCALE GENOMIC DNA]</scope>
    <source>
        <strain evidence="1 2">CBS 207.34</strain>
    </source>
</reference>
<accession>A0A8E2F3D3</accession>
<evidence type="ECO:0000313" key="1">
    <source>
        <dbReference type="EMBL" id="OCL09826.1"/>
    </source>
</evidence>